<name>A0A0A9BVA4_ARUDO</name>
<dbReference type="EMBL" id="GBRH01231797">
    <property type="protein sequence ID" value="JAD66098.1"/>
    <property type="molecule type" value="Transcribed_RNA"/>
</dbReference>
<proteinExistence type="predicted"/>
<protein>
    <submittedName>
        <fullName evidence="1">Uncharacterized protein</fullName>
    </submittedName>
</protein>
<organism evidence="1">
    <name type="scientific">Arundo donax</name>
    <name type="common">Giant reed</name>
    <name type="synonym">Donax arundinaceus</name>
    <dbReference type="NCBI Taxonomy" id="35708"/>
    <lineage>
        <taxon>Eukaryota</taxon>
        <taxon>Viridiplantae</taxon>
        <taxon>Streptophyta</taxon>
        <taxon>Embryophyta</taxon>
        <taxon>Tracheophyta</taxon>
        <taxon>Spermatophyta</taxon>
        <taxon>Magnoliopsida</taxon>
        <taxon>Liliopsida</taxon>
        <taxon>Poales</taxon>
        <taxon>Poaceae</taxon>
        <taxon>PACMAD clade</taxon>
        <taxon>Arundinoideae</taxon>
        <taxon>Arundineae</taxon>
        <taxon>Arundo</taxon>
    </lineage>
</organism>
<accession>A0A0A9BVA4</accession>
<reference evidence="1" key="1">
    <citation type="submission" date="2014-09" db="EMBL/GenBank/DDBJ databases">
        <authorList>
            <person name="Magalhaes I.L.F."/>
            <person name="Oliveira U."/>
            <person name="Santos F.R."/>
            <person name="Vidigal T.H.D.A."/>
            <person name="Brescovit A.D."/>
            <person name="Santos A.J."/>
        </authorList>
    </citation>
    <scope>NUCLEOTIDE SEQUENCE</scope>
    <source>
        <tissue evidence="1">Shoot tissue taken approximately 20 cm above the soil surface</tissue>
    </source>
</reference>
<dbReference type="AlphaFoldDB" id="A0A0A9BVA4"/>
<sequence>MIAEAIEWNDHSQDATFTSSSC</sequence>
<evidence type="ECO:0000313" key="1">
    <source>
        <dbReference type="EMBL" id="JAD66098.1"/>
    </source>
</evidence>
<reference evidence="1" key="2">
    <citation type="journal article" date="2015" name="Data Brief">
        <title>Shoot transcriptome of the giant reed, Arundo donax.</title>
        <authorList>
            <person name="Barrero R.A."/>
            <person name="Guerrero F.D."/>
            <person name="Moolhuijzen P."/>
            <person name="Goolsby J.A."/>
            <person name="Tidwell J."/>
            <person name="Bellgard S.E."/>
            <person name="Bellgard M.I."/>
        </authorList>
    </citation>
    <scope>NUCLEOTIDE SEQUENCE</scope>
    <source>
        <tissue evidence="1">Shoot tissue taken approximately 20 cm above the soil surface</tissue>
    </source>
</reference>